<feature type="region of interest" description="Disordered" evidence="1">
    <location>
        <begin position="45"/>
        <end position="111"/>
    </location>
</feature>
<reference evidence="2" key="1">
    <citation type="submission" date="2021-01" db="EMBL/GenBank/DDBJ databases">
        <authorList>
            <person name="Corre E."/>
            <person name="Pelletier E."/>
            <person name="Niang G."/>
            <person name="Scheremetjew M."/>
            <person name="Finn R."/>
            <person name="Kale V."/>
            <person name="Holt S."/>
            <person name="Cochrane G."/>
            <person name="Meng A."/>
            <person name="Brown T."/>
            <person name="Cohen L."/>
        </authorList>
    </citation>
    <scope>NUCLEOTIDE SEQUENCE</scope>
    <source>
        <strain evidence="2">CCAP 955/1</strain>
    </source>
</reference>
<dbReference type="EMBL" id="HBIC01038140">
    <property type="protein sequence ID" value="CAE0290690.1"/>
    <property type="molecule type" value="Transcribed_RNA"/>
</dbReference>
<evidence type="ECO:0000256" key="1">
    <source>
        <dbReference type="SAM" id="MobiDB-lite"/>
    </source>
</evidence>
<sequence>MHDPSVSNTVLNERAKALKILGDCFIAKGGSMAAGLGDVRIRLHQQMNGEGKDASAEDEEHHHQEQQQEQAHAKDPVYVGKDEKNSASEDSKGDSSPVVTPVHETSEADLD</sequence>
<accession>A0A7S3HBL3</accession>
<proteinExistence type="predicted"/>
<organism evidence="2">
    <name type="scientific">Spumella elongata</name>
    <dbReference type="NCBI Taxonomy" id="89044"/>
    <lineage>
        <taxon>Eukaryota</taxon>
        <taxon>Sar</taxon>
        <taxon>Stramenopiles</taxon>
        <taxon>Ochrophyta</taxon>
        <taxon>Chrysophyceae</taxon>
        <taxon>Chromulinales</taxon>
        <taxon>Chromulinaceae</taxon>
        <taxon>Spumella</taxon>
    </lineage>
</organism>
<gene>
    <name evidence="2" type="ORF">SELO1098_LOCUS19535</name>
</gene>
<dbReference type="AlphaFoldDB" id="A0A7S3HBL3"/>
<protein>
    <submittedName>
        <fullName evidence="2">Uncharacterized protein</fullName>
    </submittedName>
</protein>
<evidence type="ECO:0000313" key="2">
    <source>
        <dbReference type="EMBL" id="CAE0290690.1"/>
    </source>
</evidence>
<feature type="compositionally biased region" description="Basic and acidic residues" evidence="1">
    <location>
        <begin position="50"/>
        <end position="93"/>
    </location>
</feature>
<name>A0A7S3HBL3_9STRA</name>